<name>A0A2S4MPM6_9BURK</name>
<dbReference type="AlphaFoldDB" id="A0A2S4MPM6"/>
<dbReference type="RefSeq" id="WP_103702557.1">
    <property type="nucleotide sequence ID" value="NZ_PQGA01000001.1"/>
</dbReference>
<gene>
    <name evidence="1" type="ORF">B0G62_101725</name>
</gene>
<accession>A0A2S4MPM6</accession>
<organism evidence="1 2">
    <name type="scientific">Paraburkholderia eburnea</name>
    <dbReference type="NCBI Taxonomy" id="1189126"/>
    <lineage>
        <taxon>Bacteria</taxon>
        <taxon>Pseudomonadati</taxon>
        <taxon>Pseudomonadota</taxon>
        <taxon>Betaproteobacteria</taxon>
        <taxon>Burkholderiales</taxon>
        <taxon>Burkholderiaceae</taxon>
        <taxon>Paraburkholderia</taxon>
    </lineage>
</organism>
<protein>
    <submittedName>
        <fullName evidence="1">Uncharacterized protein DUF4276</fullName>
    </submittedName>
</protein>
<dbReference type="EMBL" id="PQGA01000001">
    <property type="protein sequence ID" value="POR56327.1"/>
    <property type="molecule type" value="Genomic_DNA"/>
</dbReference>
<dbReference type="Pfam" id="PF14103">
    <property type="entry name" value="DUF4276"/>
    <property type="match status" value="1"/>
</dbReference>
<dbReference type="InterPro" id="IPR025455">
    <property type="entry name" value="DUF4276"/>
</dbReference>
<proteinExistence type="predicted"/>
<evidence type="ECO:0000313" key="2">
    <source>
        <dbReference type="Proteomes" id="UP000237381"/>
    </source>
</evidence>
<sequence length="224" mass="25411">MVDLVILGEGQTEEVFVREVLAPELGARGIFAHAQPVKTSRTGRGGALNLDRVRLNLREILAQRGDTYVSTLFDLYALGPTFPEFVESRHQDPATRAARIERRLSDDIVSHTGCRRERFIPHVQPHEFEALLFTDVRKICEANPLWTRHDRALEDIRSRYETPEHINDSPVTAPSKRLTSLLNPPYKKKTHGPVIARRIGLPAIRAACPHFGQWFDKLTALQPL</sequence>
<dbReference type="OrthoDB" id="9801478at2"/>
<evidence type="ECO:0000313" key="1">
    <source>
        <dbReference type="EMBL" id="POR56327.1"/>
    </source>
</evidence>
<keyword evidence="2" id="KW-1185">Reference proteome</keyword>
<comment type="caution">
    <text evidence="1">The sequence shown here is derived from an EMBL/GenBank/DDBJ whole genome shotgun (WGS) entry which is preliminary data.</text>
</comment>
<reference evidence="1 2" key="1">
    <citation type="submission" date="2018-01" db="EMBL/GenBank/DDBJ databases">
        <title>Genomic Encyclopedia of Type Strains, Phase III (KMG-III): the genomes of soil and plant-associated and newly described type strains.</title>
        <authorList>
            <person name="Whitman W."/>
        </authorList>
    </citation>
    <scope>NUCLEOTIDE SEQUENCE [LARGE SCALE GENOMIC DNA]</scope>
    <source>
        <strain evidence="1 2">JCM 18070</strain>
    </source>
</reference>
<dbReference type="Proteomes" id="UP000237381">
    <property type="component" value="Unassembled WGS sequence"/>
</dbReference>